<comment type="subcellular location">
    <subcellularLocation>
        <location evidence="3">Cytoplasm</location>
    </subcellularLocation>
</comment>
<organism evidence="9 10">
    <name type="scientific">Jiangella anatolica</name>
    <dbReference type="NCBI Taxonomy" id="2670374"/>
    <lineage>
        <taxon>Bacteria</taxon>
        <taxon>Bacillati</taxon>
        <taxon>Actinomycetota</taxon>
        <taxon>Actinomycetes</taxon>
        <taxon>Jiangellales</taxon>
        <taxon>Jiangellaceae</taxon>
        <taxon>Jiangella</taxon>
    </lineage>
</organism>
<dbReference type="EC" id="3.5.1.52" evidence="4"/>
<dbReference type="GO" id="GO:0000224">
    <property type="term" value="F:peptide-N4-(N-acetyl-beta-glucosaminyl)asparagine amidase activity"/>
    <property type="evidence" value="ECO:0007669"/>
    <property type="project" value="UniProtKB-EC"/>
</dbReference>
<accession>A0A2W2C7T0</accession>
<keyword evidence="10" id="KW-1185">Reference proteome</keyword>
<dbReference type="GO" id="GO:0005737">
    <property type="term" value="C:cytoplasm"/>
    <property type="evidence" value="ECO:0007669"/>
    <property type="project" value="UniProtKB-SubCell"/>
</dbReference>
<sequence length="465" mass="52187">MEDAVLEHPDYRTLEERLAEWRTEILTRMDRADELAVLPSYPRVNLAREAGVTVRVESCLGTVNPLSADAVYYDVTAPAPDGAVPFASEDPDHPTLAELRRRFPLASVAGEGTSVERAARLRDWIKSLFPHHIPYRMPEWNALLILDRGSRGVEHFICIHYSVSLVQCCLALGIPARLINLHRGISDSYRVGDEAVADPPVDEHVVAEIWSSEQGGWAMMDTDFDVHYERDGLALSAWEIHRAFADDELAKIEPRRGPHSMSFNAYGERLPDEDEFFATELPAYYRHITVLMRNDFLSDTDGPVTMAHPVDETATPILWHRGSDNRLQPHLMGPVVVAQPWTDVTPVLTDGNRRTSWASADLDDPHTVEVALAGPRLLARAVLYWPEYRLRYHSSTAYRLETRDGDSGAWEPWISVTDGPETAYSVHDAETRRATHVRLVQAAGGGSADFPARLWLAQLELYSPS</sequence>
<dbReference type="SUPFAM" id="SSF49785">
    <property type="entry name" value="Galactose-binding domain-like"/>
    <property type="match status" value="1"/>
</dbReference>
<evidence type="ECO:0000256" key="6">
    <source>
        <dbReference type="ARBA" id="ARBA00022490"/>
    </source>
</evidence>
<keyword evidence="6" id="KW-0963">Cytoplasm</keyword>
<dbReference type="InterPro" id="IPR008979">
    <property type="entry name" value="Galactose-bd-like_sf"/>
</dbReference>
<feature type="domain" description="Transglutaminase-like" evidence="8">
    <location>
        <begin position="108"/>
        <end position="221"/>
    </location>
</feature>
<comment type="caution">
    <text evidence="9">The sequence shown here is derived from an EMBL/GenBank/DDBJ whole genome shotgun (WGS) entry which is preliminary data.</text>
</comment>
<dbReference type="Gene3D" id="2.60.120.260">
    <property type="entry name" value="Galactose-binding domain-like"/>
    <property type="match status" value="1"/>
</dbReference>
<proteinExistence type="predicted"/>
<comment type="catalytic activity">
    <reaction evidence="1">
        <text>Hydrolysis of an N(4)-(acetyl-beta-D-glucosaminyl)asparagine residue in which the glucosamine residue may be further glycosylated, to yield a (substituted) N-acetyl-beta-D-glucosaminylamine and a peptide containing an aspartate residue.</text>
        <dbReference type="EC" id="3.5.1.52"/>
    </reaction>
</comment>
<dbReference type="AlphaFoldDB" id="A0A2W2C7T0"/>
<evidence type="ECO:0000256" key="4">
    <source>
        <dbReference type="ARBA" id="ARBA00012158"/>
    </source>
</evidence>
<dbReference type="Proteomes" id="UP000248764">
    <property type="component" value="Unassembled WGS sequence"/>
</dbReference>
<comment type="cofactor">
    <cofactor evidence="2">
        <name>Zn(2+)</name>
        <dbReference type="ChEBI" id="CHEBI:29105"/>
    </cofactor>
</comment>
<evidence type="ECO:0000256" key="1">
    <source>
        <dbReference type="ARBA" id="ARBA00001650"/>
    </source>
</evidence>
<dbReference type="InterPro" id="IPR038765">
    <property type="entry name" value="Papain-like_cys_pep_sf"/>
</dbReference>
<dbReference type="RefSeq" id="WP_111254383.1">
    <property type="nucleotide sequence ID" value="NZ_POTW01000017.1"/>
</dbReference>
<dbReference type="EMBL" id="POTW01000017">
    <property type="protein sequence ID" value="PZF84227.1"/>
    <property type="molecule type" value="Genomic_DNA"/>
</dbReference>
<evidence type="ECO:0000256" key="5">
    <source>
        <dbReference type="ARBA" id="ARBA00018546"/>
    </source>
</evidence>
<dbReference type="Pfam" id="PF01841">
    <property type="entry name" value="Transglut_core"/>
    <property type="match status" value="1"/>
</dbReference>
<dbReference type="SUPFAM" id="SSF54001">
    <property type="entry name" value="Cysteine proteinases"/>
    <property type="match status" value="1"/>
</dbReference>
<protein>
    <recommendedName>
        <fullName evidence="5">Peptide-N(4)-(N-acetyl-beta-glucosaminyl)asparagine amidase</fullName>
        <ecNumber evidence="4">3.5.1.52</ecNumber>
    </recommendedName>
    <alternativeName>
        <fullName evidence="7">Peptide:N-glycanase</fullName>
    </alternativeName>
</protein>
<evidence type="ECO:0000256" key="7">
    <source>
        <dbReference type="ARBA" id="ARBA00032901"/>
    </source>
</evidence>
<evidence type="ECO:0000256" key="2">
    <source>
        <dbReference type="ARBA" id="ARBA00001947"/>
    </source>
</evidence>
<gene>
    <name evidence="9" type="ORF">C1I92_09280</name>
</gene>
<reference evidence="9 10" key="1">
    <citation type="submission" date="2018-01" db="EMBL/GenBank/DDBJ databases">
        <title>Draft genome sequence of Jiangella sp. GTF31.</title>
        <authorList>
            <person name="Sahin N."/>
            <person name="Ay H."/>
            <person name="Saygin H."/>
        </authorList>
    </citation>
    <scope>NUCLEOTIDE SEQUENCE [LARGE SCALE GENOMIC DNA]</scope>
    <source>
        <strain evidence="9 10">GTF31</strain>
    </source>
</reference>
<evidence type="ECO:0000313" key="10">
    <source>
        <dbReference type="Proteomes" id="UP000248764"/>
    </source>
</evidence>
<evidence type="ECO:0000256" key="3">
    <source>
        <dbReference type="ARBA" id="ARBA00004496"/>
    </source>
</evidence>
<evidence type="ECO:0000259" key="8">
    <source>
        <dbReference type="Pfam" id="PF01841"/>
    </source>
</evidence>
<name>A0A2W2C7T0_9ACTN</name>
<evidence type="ECO:0000313" key="9">
    <source>
        <dbReference type="EMBL" id="PZF84227.1"/>
    </source>
</evidence>
<dbReference type="InterPro" id="IPR002931">
    <property type="entry name" value="Transglutaminase-like"/>
</dbReference>